<proteinExistence type="predicted"/>
<reference evidence="2" key="1">
    <citation type="submission" date="2019-08" db="EMBL/GenBank/DDBJ databases">
        <authorList>
            <person name="Kucharzyk K."/>
            <person name="Murdoch R.W."/>
            <person name="Higgins S."/>
            <person name="Loffler F."/>
        </authorList>
    </citation>
    <scope>NUCLEOTIDE SEQUENCE</scope>
</reference>
<name>A0A645E093_9ZZZZ</name>
<feature type="transmembrane region" description="Helical" evidence="1">
    <location>
        <begin position="93"/>
        <end position="114"/>
    </location>
</feature>
<sequence>MDQVRLTKPETIVLHAVAAISSYYPNLTMLIGYCLAKGVSVEVDRELPILMEYGLVVSDAGLHNDEPAYLISREGKMFIAAQIVDAKSKRSKLLWGMLGAIATILGALAAVHQLGWI</sequence>
<keyword evidence="1" id="KW-1133">Transmembrane helix</keyword>
<evidence type="ECO:0000313" key="2">
    <source>
        <dbReference type="EMBL" id="MPM94939.1"/>
    </source>
</evidence>
<dbReference type="EMBL" id="VSSQ01041493">
    <property type="protein sequence ID" value="MPM94939.1"/>
    <property type="molecule type" value="Genomic_DNA"/>
</dbReference>
<protein>
    <submittedName>
        <fullName evidence="2">Uncharacterized protein</fullName>
    </submittedName>
</protein>
<keyword evidence="1" id="KW-0812">Transmembrane</keyword>
<comment type="caution">
    <text evidence="2">The sequence shown here is derived from an EMBL/GenBank/DDBJ whole genome shotgun (WGS) entry which is preliminary data.</text>
</comment>
<gene>
    <name evidence="2" type="ORF">SDC9_142088</name>
</gene>
<keyword evidence="1" id="KW-0472">Membrane</keyword>
<dbReference type="AlphaFoldDB" id="A0A645E093"/>
<evidence type="ECO:0000256" key="1">
    <source>
        <dbReference type="SAM" id="Phobius"/>
    </source>
</evidence>
<organism evidence="2">
    <name type="scientific">bioreactor metagenome</name>
    <dbReference type="NCBI Taxonomy" id="1076179"/>
    <lineage>
        <taxon>unclassified sequences</taxon>
        <taxon>metagenomes</taxon>
        <taxon>ecological metagenomes</taxon>
    </lineage>
</organism>
<accession>A0A645E093</accession>